<dbReference type="AlphaFoldDB" id="A0AAV7MVX3"/>
<organism evidence="2 3">
    <name type="scientific">Pleurodeles waltl</name>
    <name type="common">Iberian ribbed newt</name>
    <dbReference type="NCBI Taxonomy" id="8319"/>
    <lineage>
        <taxon>Eukaryota</taxon>
        <taxon>Metazoa</taxon>
        <taxon>Chordata</taxon>
        <taxon>Craniata</taxon>
        <taxon>Vertebrata</taxon>
        <taxon>Euteleostomi</taxon>
        <taxon>Amphibia</taxon>
        <taxon>Batrachia</taxon>
        <taxon>Caudata</taxon>
        <taxon>Salamandroidea</taxon>
        <taxon>Salamandridae</taxon>
        <taxon>Pleurodelinae</taxon>
        <taxon>Pleurodeles</taxon>
    </lineage>
</organism>
<evidence type="ECO:0000256" key="1">
    <source>
        <dbReference type="SAM" id="MobiDB-lite"/>
    </source>
</evidence>
<protein>
    <submittedName>
        <fullName evidence="2">Uncharacterized protein</fullName>
    </submittedName>
</protein>
<feature type="region of interest" description="Disordered" evidence="1">
    <location>
        <begin position="1"/>
        <end position="88"/>
    </location>
</feature>
<gene>
    <name evidence="2" type="ORF">NDU88_003888</name>
</gene>
<proteinExistence type="predicted"/>
<name>A0AAV7MVX3_PLEWA</name>
<accession>A0AAV7MVX3</accession>
<evidence type="ECO:0000313" key="3">
    <source>
        <dbReference type="Proteomes" id="UP001066276"/>
    </source>
</evidence>
<feature type="compositionally biased region" description="Pro residues" evidence="1">
    <location>
        <begin position="31"/>
        <end position="41"/>
    </location>
</feature>
<keyword evidence="3" id="KW-1185">Reference proteome</keyword>
<dbReference type="EMBL" id="JANPWB010000013">
    <property type="protein sequence ID" value="KAJ1106487.1"/>
    <property type="molecule type" value="Genomic_DNA"/>
</dbReference>
<dbReference type="Proteomes" id="UP001066276">
    <property type="component" value="Chromosome 9"/>
</dbReference>
<comment type="caution">
    <text evidence="2">The sequence shown here is derived from an EMBL/GenBank/DDBJ whole genome shotgun (WGS) entry which is preliminary data.</text>
</comment>
<reference evidence="2" key="1">
    <citation type="journal article" date="2022" name="bioRxiv">
        <title>Sequencing and chromosome-scale assembly of the giantPleurodeles waltlgenome.</title>
        <authorList>
            <person name="Brown T."/>
            <person name="Elewa A."/>
            <person name="Iarovenko S."/>
            <person name="Subramanian E."/>
            <person name="Araus A.J."/>
            <person name="Petzold A."/>
            <person name="Susuki M."/>
            <person name="Suzuki K.-i.T."/>
            <person name="Hayashi T."/>
            <person name="Toyoda A."/>
            <person name="Oliveira C."/>
            <person name="Osipova E."/>
            <person name="Leigh N.D."/>
            <person name="Simon A."/>
            <person name="Yun M.H."/>
        </authorList>
    </citation>
    <scope>NUCLEOTIDE SEQUENCE</scope>
    <source>
        <strain evidence="2">20211129_DDA</strain>
        <tissue evidence="2">Liver</tissue>
    </source>
</reference>
<evidence type="ECO:0000313" key="2">
    <source>
        <dbReference type="EMBL" id="KAJ1106487.1"/>
    </source>
</evidence>
<sequence>MLNYKTYSYVRSRGADWRPGPPATTSHRKPPLPARGPPPIEDPQDRAPGSWDQPGSRGADRRPGPPATATHCTLPGGRPSIEDPQDRAMELPREQIGVPVHQLGSHGGCGRHTDDTMQRIGDLQISSFEIRGCHERGVGGTTLKGLGSNVRGPTTPYCSRTQPLVAVKKNL</sequence>